<proteinExistence type="predicted"/>
<dbReference type="EMBL" id="JACHJT010000001">
    <property type="protein sequence ID" value="MBB4929394.1"/>
    <property type="molecule type" value="Genomic_DNA"/>
</dbReference>
<feature type="region of interest" description="Disordered" evidence="1">
    <location>
        <begin position="112"/>
        <end position="250"/>
    </location>
</feature>
<protein>
    <submittedName>
        <fullName evidence="2">Uncharacterized protein</fullName>
    </submittedName>
</protein>
<organism evidence="2 3">
    <name type="scientific">Lipingzhangella halophila</name>
    <dbReference type="NCBI Taxonomy" id="1783352"/>
    <lineage>
        <taxon>Bacteria</taxon>
        <taxon>Bacillati</taxon>
        <taxon>Actinomycetota</taxon>
        <taxon>Actinomycetes</taxon>
        <taxon>Streptosporangiales</taxon>
        <taxon>Nocardiopsidaceae</taxon>
        <taxon>Lipingzhangella</taxon>
    </lineage>
</organism>
<reference evidence="2 3" key="1">
    <citation type="submission" date="2020-08" db="EMBL/GenBank/DDBJ databases">
        <title>Sequencing the genomes of 1000 actinobacteria strains.</title>
        <authorList>
            <person name="Klenk H.-P."/>
        </authorList>
    </citation>
    <scope>NUCLEOTIDE SEQUENCE [LARGE SCALE GENOMIC DNA]</scope>
    <source>
        <strain evidence="2 3">DSM 102030</strain>
    </source>
</reference>
<feature type="compositionally biased region" description="Basic residues" evidence="1">
    <location>
        <begin position="232"/>
        <end position="250"/>
    </location>
</feature>
<gene>
    <name evidence="2" type="ORF">F4561_000214</name>
</gene>
<keyword evidence="3" id="KW-1185">Reference proteome</keyword>
<evidence type="ECO:0000313" key="2">
    <source>
        <dbReference type="EMBL" id="MBB4929394.1"/>
    </source>
</evidence>
<evidence type="ECO:0000313" key="3">
    <source>
        <dbReference type="Proteomes" id="UP000523007"/>
    </source>
</evidence>
<feature type="compositionally biased region" description="Basic residues" evidence="1">
    <location>
        <begin position="184"/>
        <end position="193"/>
    </location>
</feature>
<sequence>MAGVDTCRCWPLLAAHATGQRMPVVGQPAVVGAGARWWRSQRYQRRQSRMVGVVVTGTGRGRLRVRREQWGRWVARPAGAASGARWWRTQRGGEDGAGFRGLPAFARHGAWDLRCPPSRRTETGRADRFGAETGPTDSLGAAPHREPHHRHPTGSTTSRRRPRRTGDHRAPGTTPGGGPTAGLRRPRRARHYRAPVAIPGAGHPLSSLRPSDAPPSGTRTDHRGPPHQPALVRRRPGARRAPRRTRRRSR</sequence>
<name>A0A7W7RCH7_9ACTN</name>
<dbReference type="AlphaFoldDB" id="A0A7W7RCH7"/>
<feature type="compositionally biased region" description="Basic and acidic residues" evidence="1">
    <location>
        <begin position="119"/>
        <end position="130"/>
    </location>
</feature>
<accession>A0A7W7RCH7</accession>
<dbReference type="Proteomes" id="UP000523007">
    <property type="component" value="Unassembled WGS sequence"/>
</dbReference>
<evidence type="ECO:0000256" key="1">
    <source>
        <dbReference type="SAM" id="MobiDB-lite"/>
    </source>
</evidence>
<feature type="compositionally biased region" description="Basic residues" evidence="1">
    <location>
        <begin position="146"/>
        <end position="163"/>
    </location>
</feature>
<comment type="caution">
    <text evidence="2">The sequence shown here is derived from an EMBL/GenBank/DDBJ whole genome shotgun (WGS) entry which is preliminary data.</text>
</comment>